<feature type="transmembrane region" description="Helical" evidence="1">
    <location>
        <begin position="9"/>
        <end position="28"/>
    </location>
</feature>
<comment type="caution">
    <text evidence="2">The sequence shown here is derived from an EMBL/GenBank/DDBJ whole genome shotgun (WGS) entry which is preliminary data.</text>
</comment>
<organism evidence="2 3">
    <name type="scientific">Candidatus Roizmanbacteria bacterium RIFCSPLOWO2_01_FULL_38_11</name>
    <dbReference type="NCBI Taxonomy" id="1802060"/>
    <lineage>
        <taxon>Bacteria</taxon>
        <taxon>Candidatus Roizmaniibacteriota</taxon>
    </lineage>
</organism>
<keyword evidence="1" id="KW-0472">Membrane</keyword>
<gene>
    <name evidence="2" type="ORF">A2957_00320</name>
</gene>
<evidence type="ECO:0000313" key="3">
    <source>
        <dbReference type="Proteomes" id="UP000179072"/>
    </source>
</evidence>
<reference evidence="2 3" key="1">
    <citation type="journal article" date="2016" name="Nat. Commun.">
        <title>Thousands of microbial genomes shed light on interconnected biogeochemical processes in an aquifer system.</title>
        <authorList>
            <person name="Anantharaman K."/>
            <person name="Brown C.T."/>
            <person name="Hug L.A."/>
            <person name="Sharon I."/>
            <person name="Castelle C.J."/>
            <person name="Probst A.J."/>
            <person name="Thomas B.C."/>
            <person name="Singh A."/>
            <person name="Wilkins M.J."/>
            <person name="Karaoz U."/>
            <person name="Brodie E.L."/>
            <person name="Williams K.H."/>
            <person name="Hubbard S.S."/>
            <person name="Banfield J.F."/>
        </authorList>
    </citation>
    <scope>NUCLEOTIDE SEQUENCE [LARGE SCALE GENOMIC DNA]</scope>
</reference>
<name>A0A1F7IK38_9BACT</name>
<protein>
    <submittedName>
        <fullName evidence="2">Uncharacterized protein</fullName>
    </submittedName>
</protein>
<dbReference type="AlphaFoldDB" id="A0A1F7IK38"/>
<proteinExistence type="predicted"/>
<evidence type="ECO:0000313" key="2">
    <source>
        <dbReference type="EMBL" id="OGK43715.1"/>
    </source>
</evidence>
<keyword evidence="1" id="KW-0812">Transmembrane</keyword>
<dbReference type="EMBL" id="MGAK01000032">
    <property type="protein sequence ID" value="OGK43715.1"/>
    <property type="molecule type" value="Genomic_DNA"/>
</dbReference>
<keyword evidence="1" id="KW-1133">Transmembrane helix</keyword>
<sequence>MKFNRKQEILLNSLIILLTLFYICANLSKLTEGYRQIAKWIILRNDLKQNSRISSININSPEVSLYRTYIKDTITTAHGKNVIFVDASSSLNLDSIRNYISIDNTPVVNAEMLTPNVLFIPDKNLLWFVINNDYKNTSAQIISEIQQKW</sequence>
<evidence type="ECO:0000256" key="1">
    <source>
        <dbReference type="SAM" id="Phobius"/>
    </source>
</evidence>
<dbReference type="Proteomes" id="UP000179072">
    <property type="component" value="Unassembled WGS sequence"/>
</dbReference>
<accession>A0A1F7IK38</accession>